<dbReference type="AlphaFoldDB" id="A0A7J0C0U7"/>
<evidence type="ECO:0000313" key="4">
    <source>
        <dbReference type="Proteomes" id="UP000498980"/>
    </source>
</evidence>
<comment type="caution">
    <text evidence="3">The sequence shown here is derived from an EMBL/GenBank/DDBJ whole genome shotgun (WGS) entry which is preliminary data.</text>
</comment>
<dbReference type="SUPFAM" id="SSF52402">
    <property type="entry name" value="Adenine nucleotide alpha hydrolases-like"/>
    <property type="match status" value="1"/>
</dbReference>
<reference evidence="3 4" key="1">
    <citation type="submission" date="2020-05" db="EMBL/GenBank/DDBJ databases">
        <title>Whole genome shotgun sequence of Streptomyces fulvorobeus NBRC 15897.</title>
        <authorList>
            <person name="Komaki H."/>
            <person name="Tamura T."/>
        </authorList>
    </citation>
    <scope>NUCLEOTIDE SEQUENCE [LARGE SCALE GENOMIC DNA]</scope>
    <source>
        <strain evidence="3 4">NBRC 15897</strain>
    </source>
</reference>
<feature type="domain" description="Asparagine synthetase" evidence="2">
    <location>
        <begin position="213"/>
        <end position="397"/>
    </location>
</feature>
<proteinExistence type="predicted"/>
<dbReference type="Proteomes" id="UP000498980">
    <property type="component" value="Unassembled WGS sequence"/>
</dbReference>
<sequence>MGEVSAAWFVVVPDRAMASDVLDRLRSHAPQSVPHASGRPWLFGRWPKEQWAFASAGTSLLAVAGRCSLTAQDLTVRLNGVRDLPDVETAVRGAAGSFHVLASVDGHSYLRGSAFGTRRLYWTTVDGVTVCADRARTLAWLTRAAVDTGQLAARLSTVDPLPHPLAGSAMWRQVHAVAPGRAVIVEPDGSHRTKEWWQPSAPHLPLAEGAVALRDVLREAVSLRARPGQILGADLSGGMDSTSLCFLAAEAGARLVTASLHSATPGNEDRYYAPYAAERLPGSESLVFPFAELPGYFAGLGVRHDPADEPTAVTRGRAVQKHLAQALRHRGARLRLNGYGGDDVLLPPRSYLHTLVRRHPSLALRHAAGWRARSRWPLPATARMLFDGRSYHRWLTAAGGRLREPAAGRPGPDSWGMGRAFPCGPPTVPCTSWPASWTLPRRRKHDRWLPDAACTGGSTRRGKRAGSPPSSRTTRRWTPCPPKVRSATTR</sequence>
<name>A0A7J0C0U7_9ACTN</name>
<accession>A0A7J0C0U7</accession>
<dbReference type="InterPro" id="IPR001962">
    <property type="entry name" value="Asn_synthase"/>
</dbReference>
<dbReference type="GO" id="GO:0006529">
    <property type="term" value="P:asparagine biosynthetic process"/>
    <property type="evidence" value="ECO:0007669"/>
    <property type="project" value="InterPro"/>
</dbReference>
<protein>
    <recommendedName>
        <fullName evidence="2">Asparagine synthetase domain-containing protein</fullName>
    </recommendedName>
</protein>
<organism evidence="3 4">
    <name type="scientific">Streptomyces fulvorobeus</name>
    <dbReference type="NCBI Taxonomy" id="284028"/>
    <lineage>
        <taxon>Bacteria</taxon>
        <taxon>Bacillati</taxon>
        <taxon>Actinomycetota</taxon>
        <taxon>Actinomycetes</taxon>
        <taxon>Kitasatosporales</taxon>
        <taxon>Streptomycetaceae</taxon>
        <taxon>Streptomyces</taxon>
    </lineage>
</organism>
<gene>
    <name evidence="3" type="ORF">Sfulv_09210</name>
</gene>
<evidence type="ECO:0000313" key="3">
    <source>
        <dbReference type="EMBL" id="GFM96110.1"/>
    </source>
</evidence>
<evidence type="ECO:0000259" key="2">
    <source>
        <dbReference type="Pfam" id="PF00733"/>
    </source>
</evidence>
<dbReference type="Gene3D" id="3.40.50.620">
    <property type="entry name" value="HUPs"/>
    <property type="match status" value="1"/>
</dbReference>
<feature type="region of interest" description="Disordered" evidence="1">
    <location>
        <begin position="448"/>
        <end position="490"/>
    </location>
</feature>
<keyword evidence="4" id="KW-1185">Reference proteome</keyword>
<dbReference type="Pfam" id="PF00733">
    <property type="entry name" value="Asn_synthase"/>
    <property type="match status" value="1"/>
</dbReference>
<dbReference type="GO" id="GO:0004066">
    <property type="term" value="F:asparagine synthase (glutamine-hydrolyzing) activity"/>
    <property type="evidence" value="ECO:0007669"/>
    <property type="project" value="InterPro"/>
</dbReference>
<dbReference type="InterPro" id="IPR014729">
    <property type="entry name" value="Rossmann-like_a/b/a_fold"/>
</dbReference>
<dbReference type="EMBL" id="BLWC01000001">
    <property type="protein sequence ID" value="GFM96110.1"/>
    <property type="molecule type" value="Genomic_DNA"/>
</dbReference>
<evidence type="ECO:0000256" key="1">
    <source>
        <dbReference type="SAM" id="MobiDB-lite"/>
    </source>
</evidence>